<dbReference type="InterPro" id="IPR036259">
    <property type="entry name" value="MFS_trans_sf"/>
</dbReference>
<feature type="transmembrane region" description="Helical" evidence="9">
    <location>
        <begin position="103"/>
        <end position="125"/>
    </location>
</feature>
<protein>
    <recommendedName>
        <fullName evidence="8">Probable transporter MCH1</fullName>
    </recommendedName>
</protein>
<dbReference type="RefSeq" id="XP_040724627.1">
    <property type="nucleotide sequence ID" value="XM_040871336.1"/>
</dbReference>
<reference evidence="10 11" key="1">
    <citation type="submission" date="2016-07" db="EMBL/GenBank/DDBJ databases">
        <title>Pervasive Adenine N6-methylation of Active Genes in Fungi.</title>
        <authorList>
            <consortium name="DOE Joint Genome Institute"/>
            <person name="Mondo S.J."/>
            <person name="Dannebaum R.O."/>
            <person name="Kuo R.C."/>
            <person name="Labutti K."/>
            <person name="Haridas S."/>
            <person name="Kuo A."/>
            <person name="Salamov A."/>
            <person name="Ahrendt S.R."/>
            <person name="Lipzen A."/>
            <person name="Sullivan W."/>
            <person name="Andreopoulos W.B."/>
            <person name="Clum A."/>
            <person name="Lindquist E."/>
            <person name="Daum C."/>
            <person name="Ramamoorthy G.K."/>
            <person name="Gryganskyi A."/>
            <person name="Culley D."/>
            <person name="Magnuson J.K."/>
            <person name="James T.Y."/>
            <person name="O'Malley M.A."/>
            <person name="Stajich J.E."/>
            <person name="Spatafora J.W."/>
            <person name="Visel A."/>
            <person name="Grigoriev I.V."/>
        </authorList>
    </citation>
    <scope>NUCLEOTIDE SEQUENCE [LARGE SCALE GENOMIC DNA]</scope>
    <source>
        <strain evidence="10 11">12-1054</strain>
    </source>
</reference>
<feature type="transmembrane region" description="Helical" evidence="9">
    <location>
        <begin position="77"/>
        <end position="97"/>
    </location>
</feature>
<gene>
    <name evidence="10" type="ORF">BCR37DRAFT_393624</name>
</gene>
<proteinExistence type="inferred from homology"/>
<evidence type="ECO:0000256" key="4">
    <source>
        <dbReference type="ARBA" id="ARBA00022554"/>
    </source>
</evidence>
<dbReference type="GO" id="GO:0022857">
    <property type="term" value="F:transmembrane transporter activity"/>
    <property type="evidence" value="ECO:0007669"/>
    <property type="project" value="InterPro"/>
</dbReference>
<dbReference type="AlphaFoldDB" id="A0A1Y2FAN7"/>
<evidence type="ECO:0000256" key="2">
    <source>
        <dbReference type="ARBA" id="ARBA00008335"/>
    </source>
</evidence>
<dbReference type="EMBL" id="MCFI01000012">
    <property type="protein sequence ID" value="ORY80982.1"/>
    <property type="molecule type" value="Genomic_DNA"/>
</dbReference>
<dbReference type="Proteomes" id="UP000193685">
    <property type="component" value="Unassembled WGS sequence"/>
</dbReference>
<evidence type="ECO:0000256" key="1">
    <source>
        <dbReference type="ARBA" id="ARBA00004128"/>
    </source>
</evidence>
<dbReference type="GO" id="GO:0000329">
    <property type="term" value="C:fungal-type vacuole membrane"/>
    <property type="evidence" value="ECO:0007669"/>
    <property type="project" value="TreeGrafter"/>
</dbReference>
<dbReference type="Gene3D" id="1.20.1250.20">
    <property type="entry name" value="MFS general substrate transporter like domains"/>
    <property type="match status" value="2"/>
</dbReference>
<evidence type="ECO:0000256" key="9">
    <source>
        <dbReference type="SAM" id="Phobius"/>
    </source>
</evidence>
<comment type="caution">
    <text evidence="10">The sequence shown here is derived from an EMBL/GenBank/DDBJ whole genome shotgun (WGS) entry which is preliminary data.</text>
</comment>
<dbReference type="OrthoDB" id="199930at2759"/>
<organism evidence="10 11">
    <name type="scientific">Protomyces lactucae-debilis</name>
    <dbReference type="NCBI Taxonomy" id="2754530"/>
    <lineage>
        <taxon>Eukaryota</taxon>
        <taxon>Fungi</taxon>
        <taxon>Dikarya</taxon>
        <taxon>Ascomycota</taxon>
        <taxon>Taphrinomycotina</taxon>
        <taxon>Taphrinomycetes</taxon>
        <taxon>Taphrinales</taxon>
        <taxon>Protomycetaceae</taxon>
        <taxon>Protomyces</taxon>
    </lineage>
</organism>
<dbReference type="InterPro" id="IPR011701">
    <property type="entry name" value="MFS"/>
</dbReference>
<dbReference type="PANTHER" id="PTHR21576">
    <property type="entry name" value="UNCHARACTERIZED NODULIN-LIKE PROTEIN"/>
    <property type="match status" value="1"/>
</dbReference>
<feature type="transmembrane region" description="Helical" evidence="9">
    <location>
        <begin position="284"/>
        <end position="306"/>
    </location>
</feature>
<feature type="transmembrane region" description="Helical" evidence="9">
    <location>
        <begin position="344"/>
        <end position="366"/>
    </location>
</feature>
<feature type="transmembrane region" description="Helical" evidence="9">
    <location>
        <begin position="427"/>
        <end position="447"/>
    </location>
</feature>
<evidence type="ECO:0000256" key="5">
    <source>
        <dbReference type="ARBA" id="ARBA00022692"/>
    </source>
</evidence>
<comment type="subcellular location">
    <subcellularLocation>
        <location evidence="1">Vacuole membrane</location>
        <topology evidence="1">Multi-pass membrane protein</topology>
    </subcellularLocation>
</comment>
<accession>A0A1Y2FAN7</accession>
<dbReference type="PANTHER" id="PTHR21576:SF45">
    <property type="entry name" value="TRANSPORTER MCH1-RELATED"/>
    <property type="match status" value="1"/>
</dbReference>
<evidence type="ECO:0000313" key="10">
    <source>
        <dbReference type="EMBL" id="ORY80982.1"/>
    </source>
</evidence>
<dbReference type="Pfam" id="PF07690">
    <property type="entry name" value="MFS_1"/>
    <property type="match status" value="1"/>
</dbReference>
<keyword evidence="11" id="KW-1185">Reference proteome</keyword>
<feature type="transmembrane region" description="Helical" evidence="9">
    <location>
        <begin position="378"/>
        <end position="401"/>
    </location>
</feature>
<name>A0A1Y2FAN7_PROLT</name>
<dbReference type="STRING" id="56484.A0A1Y2FAN7"/>
<feature type="transmembrane region" description="Helical" evidence="9">
    <location>
        <begin position="318"/>
        <end position="338"/>
    </location>
</feature>
<feature type="transmembrane region" description="Helical" evidence="9">
    <location>
        <begin position="246"/>
        <end position="264"/>
    </location>
</feature>
<keyword evidence="6 9" id="KW-1133">Transmembrane helix</keyword>
<evidence type="ECO:0000256" key="6">
    <source>
        <dbReference type="ARBA" id="ARBA00022989"/>
    </source>
</evidence>
<dbReference type="SUPFAM" id="SSF103473">
    <property type="entry name" value="MFS general substrate transporter"/>
    <property type="match status" value="1"/>
</dbReference>
<feature type="transmembrane region" description="Helical" evidence="9">
    <location>
        <begin position="173"/>
        <end position="197"/>
    </location>
</feature>
<sequence length="454" mass="49021">MRGPQRIVVKWTSFACALLNCLVAGSVVTFALYAPQLQRHLHYTSIQVNTVGIACQLGLYLTVPVLGILCDSKGPRIVSAYAAALALPAYLIAGKAYKHAWPPAVLVTCFAILGSATVALYLSGISTVAKNHPRSRGLAMAVVTASFGLSGLWETQVVDHFFRDKHGEINIEGTFLMFGLLLSITAVISSFGLRIVAQETFEEEDMSDASSVDEATALLAQSGVLEPSEKLSLKDKIRIFLKDHSSWWFFLAFVLLAGPGEVYTNNLGILYTALKDQETQSVSASVQVSLFALSSTFGRLFFGALCDIPSQSPITLRMTILIVAAMVLSLGFSILAWTDITTDTFWLASVATGLGYGGLFCIWPAVSSLIWGLENFATYWGCLATAPAVGSVLFGLLYASIYDKAAQEQHNSSGLCTGHVCFSRSTGYFAISNLLGVCILIFALRVWRRRFPAA</sequence>
<evidence type="ECO:0000256" key="7">
    <source>
        <dbReference type="ARBA" id="ARBA00023136"/>
    </source>
</evidence>
<keyword evidence="5 9" id="KW-0812">Transmembrane</keyword>
<evidence type="ECO:0000313" key="11">
    <source>
        <dbReference type="Proteomes" id="UP000193685"/>
    </source>
</evidence>
<keyword evidence="4" id="KW-0926">Vacuole</keyword>
<keyword evidence="7 9" id="KW-0472">Membrane</keyword>
<comment type="similarity">
    <text evidence="2">Belongs to the major facilitator superfamily.</text>
</comment>
<feature type="transmembrane region" description="Helical" evidence="9">
    <location>
        <begin position="12"/>
        <end position="34"/>
    </location>
</feature>
<feature type="transmembrane region" description="Helical" evidence="9">
    <location>
        <begin position="46"/>
        <end position="70"/>
    </location>
</feature>
<evidence type="ECO:0000256" key="3">
    <source>
        <dbReference type="ARBA" id="ARBA00022448"/>
    </source>
</evidence>
<dbReference type="OMA" id="VGMYLCL"/>
<keyword evidence="3" id="KW-0813">Transport</keyword>
<dbReference type="GeneID" id="63787935"/>
<evidence type="ECO:0000256" key="8">
    <source>
        <dbReference type="ARBA" id="ARBA00039330"/>
    </source>
</evidence>